<dbReference type="RefSeq" id="WP_093260714.1">
    <property type="nucleotide sequence ID" value="NZ_FNKK01000002.1"/>
</dbReference>
<reference evidence="3 4" key="1">
    <citation type="submission" date="2016-10" db="EMBL/GenBank/DDBJ databases">
        <authorList>
            <person name="de Groot N.N."/>
        </authorList>
    </citation>
    <scope>NUCLEOTIDE SEQUENCE [LARGE SCALE GENOMIC DNA]</scope>
    <source>
        <strain evidence="3 4">DSM 43794</strain>
    </source>
</reference>
<keyword evidence="4" id="KW-1185">Reference proteome</keyword>
<dbReference type="InterPro" id="IPR024983">
    <property type="entry name" value="CHAT_dom"/>
</dbReference>
<protein>
    <submittedName>
        <fullName evidence="3">CHAT domain-containing protein</fullName>
    </submittedName>
</protein>
<sequence length="283" mass="30433">MNEPFTDAEVIALAQAFPPGPAASGLLAEAGVPSQHIPTALGGLTSNDFWRLVSEAIKAGLIENGRRRILEAAARRFPANPAFQGKERTRRVLFIGSSPDWMDVLRADRELREIVRRSDPARIEVHYRPAADVSDLQMILTVRPDILHLACHGGEGRIYFEDAAGRRQPLSGADLAETLRLYAEEAGATLRGVVLAACHSAAIAELLLPYADTVIAHAGDFYDDCAIAFSGELYRVLPTAGSLGAAARIAARHVASSRPLCGDLPQTLVVLDRGRQNPDENAA</sequence>
<organism evidence="3 4">
    <name type="scientific">Thermostaphylospora chromogena</name>
    <dbReference type="NCBI Taxonomy" id="35622"/>
    <lineage>
        <taxon>Bacteria</taxon>
        <taxon>Bacillati</taxon>
        <taxon>Actinomycetota</taxon>
        <taxon>Actinomycetes</taxon>
        <taxon>Streptosporangiales</taxon>
        <taxon>Thermomonosporaceae</taxon>
        <taxon>Thermostaphylospora</taxon>
    </lineage>
</organism>
<gene>
    <name evidence="3" type="ORF">SAMN04489764_3856</name>
</gene>
<feature type="domain" description="Effector-associated" evidence="2">
    <location>
        <begin position="5"/>
        <end position="85"/>
    </location>
</feature>
<dbReference type="Proteomes" id="UP000217103">
    <property type="component" value="Unassembled WGS sequence"/>
</dbReference>
<proteinExistence type="predicted"/>
<evidence type="ECO:0000259" key="1">
    <source>
        <dbReference type="Pfam" id="PF12770"/>
    </source>
</evidence>
<dbReference type="STRING" id="35622.SAMN04489764_3856"/>
<name>A0A1H1GVP9_9ACTN</name>
<dbReference type="AlphaFoldDB" id="A0A1H1GVP9"/>
<accession>A0A1H1GVP9</accession>
<evidence type="ECO:0000313" key="4">
    <source>
        <dbReference type="Proteomes" id="UP000217103"/>
    </source>
</evidence>
<dbReference type="Pfam" id="PF12770">
    <property type="entry name" value="CHAT"/>
    <property type="match status" value="1"/>
</dbReference>
<evidence type="ECO:0000259" key="2">
    <source>
        <dbReference type="Pfam" id="PF19955"/>
    </source>
</evidence>
<feature type="domain" description="CHAT" evidence="1">
    <location>
        <begin position="100"/>
        <end position="201"/>
    </location>
</feature>
<dbReference type="EMBL" id="FNKK01000002">
    <property type="protein sequence ID" value="SDR17231.1"/>
    <property type="molecule type" value="Genomic_DNA"/>
</dbReference>
<dbReference type="Pfam" id="PF19955">
    <property type="entry name" value="EAD1"/>
    <property type="match status" value="1"/>
</dbReference>
<dbReference type="OrthoDB" id="4331324at2"/>
<evidence type="ECO:0000313" key="3">
    <source>
        <dbReference type="EMBL" id="SDR17231.1"/>
    </source>
</evidence>
<dbReference type="InterPro" id="IPR045430">
    <property type="entry name" value="EAD1"/>
</dbReference>